<feature type="compositionally biased region" description="Acidic residues" evidence="1">
    <location>
        <begin position="84"/>
        <end position="93"/>
    </location>
</feature>
<name>A0A9W7A9A5_9STRA</name>
<evidence type="ECO:0000313" key="2">
    <source>
        <dbReference type="EMBL" id="GMH63655.1"/>
    </source>
</evidence>
<evidence type="ECO:0000256" key="1">
    <source>
        <dbReference type="SAM" id="MobiDB-lite"/>
    </source>
</evidence>
<feature type="region of interest" description="Disordered" evidence="1">
    <location>
        <begin position="65"/>
        <end position="100"/>
    </location>
</feature>
<dbReference type="OrthoDB" id="192680at2759"/>
<reference evidence="3" key="1">
    <citation type="journal article" date="2023" name="Commun. Biol.">
        <title>Genome analysis of Parmales, the sister group of diatoms, reveals the evolutionary specialization of diatoms from phago-mixotrophs to photoautotrophs.</title>
        <authorList>
            <person name="Ban H."/>
            <person name="Sato S."/>
            <person name="Yoshikawa S."/>
            <person name="Yamada K."/>
            <person name="Nakamura Y."/>
            <person name="Ichinomiya M."/>
            <person name="Sato N."/>
            <person name="Blanc-Mathieu R."/>
            <person name="Endo H."/>
            <person name="Kuwata A."/>
            <person name="Ogata H."/>
        </authorList>
    </citation>
    <scope>NUCLEOTIDE SEQUENCE [LARGE SCALE GENOMIC DNA]</scope>
    <source>
        <strain evidence="3">NIES 3701</strain>
    </source>
</reference>
<sequence length="148" mass="16375">MGAGASQGMAGFSNLSESDYDALNFPSTPPPYQQAMDLAARFGSFSLDEDLSCVQCGKGVEKGRSYSMDEMTDGFVEESKDAEGKEEEEEDGELPVGDPRESPFSYEGRGYCNLECFFCAHKTKPGLCMYVDKLATVMFEYQKSQERK</sequence>
<dbReference type="AlphaFoldDB" id="A0A9W7A9A5"/>
<proteinExistence type="predicted"/>
<dbReference type="EMBL" id="BRXY01000086">
    <property type="protein sequence ID" value="GMH63655.1"/>
    <property type="molecule type" value="Genomic_DNA"/>
</dbReference>
<dbReference type="Proteomes" id="UP001165085">
    <property type="component" value="Unassembled WGS sequence"/>
</dbReference>
<organism evidence="2 3">
    <name type="scientific">Triparma strigata</name>
    <dbReference type="NCBI Taxonomy" id="1606541"/>
    <lineage>
        <taxon>Eukaryota</taxon>
        <taxon>Sar</taxon>
        <taxon>Stramenopiles</taxon>
        <taxon>Ochrophyta</taxon>
        <taxon>Bolidophyceae</taxon>
        <taxon>Parmales</taxon>
        <taxon>Triparmaceae</taxon>
        <taxon>Triparma</taxon>
    </lineage>
</organism>
<gene>
    <name evidence="2" type="ORF">TrST_g286</name>
</gene>
<evidence type="ECO:0000313" key="3">
    <source>
        <dbReference type="Proteomes" id="UP001165085"/>
    </source>
</evidence>
<accession>A0A9W7A9A5</accession>
<comment type="caution">
    <text evidence="2">The sequence shown here is derived from an EMBL/GenBank/DDBJ whole genome shotgun (WGS) entry which is preliminary data.</text>
</comment>
<keyword evidence="3" id="KW-1185">Reference proteome</keyword>
<protein>
    <submittedName>
        <fullName evidence="2">Uncharacterized protein</fullName>
    </submittedName>
</protein>